<proteinExistence type="predicted"/>
<sequence>MSTISSSILRHVVNYDFCKAIPQGLQPRTFALHSMRKSFTIPQRPVGISASRLEISLSKVELVTDAPLLDSEDMLYWELLDSETTVTASAYATQPQSLADAMRRKRPERANVYCSTRTRVFMSQK</sequence>
<evidence type="ECO:0000313" key="2">
    <source>
        <dbReference type="Proteomes" id="UP000050761"/>
    </source>
</evidence>
<gene>
    <name evidence="1" type="ORF">HPBE_LOCUS1155</name>
</gene>
<dbReference type="InterPro" id="IPR001888">
    <property type="entry name" value="Transposase_1"/>
</dbReference>
<dbReference type="Pfam" id="PF01359">
    <property type="entry name" value="Transposase_1"/>
    <property type="match status" value="1"/>
</dbReference>
<reference evidence="1 2" key="1">
    <citation type="submission" date="2018-11" db="EMBL/GenBank/DDBJ databases">
        <authorList>
            <consortium name="Pathogen Informatics"/>
        </authorList>
    </citation>
    <scope>NUCLEOTIDE SEQUENCE [LARGE SCALE GENOMIC DNA]</scope>
</reference>
<dbReference type="WBParaSite" id="HPBE_0000115401-mRNA-1">
    <property type="protein sequence ID" value="HPBE_0000115401-mRNA-1"/>
    <property type="gene ID" value="HPBE_0000115401"/>
</dbReference>
<accession>A0A183F4R2</accession>
<dbReference type="Proteomes" id="UP000050761">
    <property type="component" value="Unassembled WGS sequence"/>
</dbReference>
<evidence type="ECO:0000313" key="1">
    <source>
        <dbReference type="EMBL" id="VDO19537.1"/>
    </source>
</evidence>
<dbReference type="EMBL" id="UZAH01001156">
    <property type="protein sequence ID" value="VDO19537.1"/>
    <property type="molecule type" value="Genomic_DNA"/>
</dbReference>
<evidence type="ECO:0000313" key="3">
    <source>
        <dbReference type="WBParaSite" id="HPBE_0000115401-mRNA-1"/>
    </source>
</evidence>
<dbReference type="AlphaFoldDB" id="A0A183F4R2"/>
<name>A0A183F4R2_HELPZ</name>
<accession>A0A3P7UB67</accession>
<keyword evidence="2" id="KW-1185">Reference proteome</keyword>
<protein>
    <submittedName>
        <fullName evidence="1 3">Uncharacterized protein</fullName>
    </submittedName>
</protein>
<organism evidence="2 3">
    <name type="scientific">Heligmosomoides polygyrus</name>
    <name type="common">Parasitic roundworm</name>
    <dbReference type="NCBI Taxonomy" id="6339"/>
    <lineage>
        <taxon>Eukaryota</taxon>
        <taxon>Metazoa</taxon>
        <taxon>Ecdysozoa</taxon>
        <taxon>Nematoda</taxon>
        <taxon>Chromadorea</taxon>
        <taxon>Rhabditida</taxon>
        <taxon>Rhabditina</taxon>
        <taxon>Rhabditomorpha</taxon>
        <taxon>Strongyloidea</taxon>
        <taxon>Heligmosomidae</taxon>
        <taxon>Heligmosomoides</taxon>
    </lineage>
</organism>
<reference evidence="3" key="2">
    <citation type="submission" date="2019-09" db="UniProtKB">
        <authorList>
            <consortium name="WormBaseParasite"/>
        </authorList>
    </citation>
    <scope>IDENTIFICATION</scope>
</reference>